<sequence>MTVPRLFLDSGSPYAYLAAERAEQVLGVAPAWEPVLLGGIFRATGRSSWSQTGGRADGIAEVERRAAAYGLPPVVWPQPWPGDMLAAMRAATAAAAIGPEAGRAFLLAALRLSFRDGRDLSEPAAIADAARAAGLDAEALLAATGDPAVKAALRERTEAAVALGVHGVPTVVVGTQAFWGDDRLPDAAAALRAAGAAPGAVG</sequence>
<dbReference type="InterPro" id="IPR051924">
    <property type="entry name" value="GST_Kappa/NadH"/>
</dbReference>
<dbReference type="InterPro" id="IPR036249">
    <property type="entry name" value="Thioredoxin-like_sf"/>
</dbReference>
<keyword evidence="5" id="KW-1185">Reference proteome</keyword>
<dbReference type="PIRSF" id="PIRSF006386">
    <property type="entry name" value="HCCAis_GSTk"/>
    <property type="match status" value="1"/>
</dbReference>
<comment type="similarity">
    <text evidence="1">Belongs to the GST superfamily. NadH family.</text>
</comment>
<reference evidence="4 5" key="1">
    <citation type="journal article" date="2010" name="Stand. Genomic Sci.">
        <title>Complete genome sequence of Conexibacter woesei type strain (ID131577).</title>
        <authorList>
            <person name="Pukall R."/>
            <person name="Lapidus A."/>
            <person name="Glavina Del Rio T."/>
            <person name="Copeland A."/>
            <person name="Tice H."/>
            <person name="Cheng J.-F."/>
            <person name="Lucas S."/>
            <person name="Chen F."/>
            <person name="Nolan M."/>
            <person name="Bruce D."/>
            <person name="Goodwin L."/>
            <person name="Pitluck S."/>
            <person name="Mavromatis K."/>
            <person name="Ivanova N."/>
            <person name="Ovchinnikova G."/>
            <person name="Pati A."/>
            <person name="Chen A."/>
            <person name="Palaniappan K."/>
            <person name="Land M."/>
            <person name="Hauser L."/>
            <person name="Chang Y.-J."/>
            <person name="Jeffries C.D."/>
            <person name="Chain P."/>
            <person name="Meincke L."/>
            <person name="Sims D."/>
            <person name="Brettin T."/>
            <person name="Detter J.C."/>
            <person name="Rohde M."/>
            <person name="Goeker M."/>
            <person name="Bristow J."/>
            <person name="Eisen J.A."/>
            <person name="Markowitz V."/>
            <person name="Kyrpides N.C."/>
            <person name="Klenk H.-P."/>
            <person name="Hugenholtz P."/>
        </authorList>
    </citation>
    <scope>NUCLEOTIDE SEQUENCE [LARGE SCALE GENOMIC DNA]</scope>
    <source>
        <strain evidence="5">DSM 14684 / CIP 108061 / JCM 11494 / NBRC 100937 / ID131577</strain>
    </source>
</reference>
<dbReference type="KEGG" id="cwo:Cwoe_4651"/>
<gene>
    <name evidence="4" type="ordered locus">Cwoe_4651</name>
</gene>
<reference evidence="5" key="2">
    <citation type="submission" date="2010-01" db="EMBL/GenBank/DDBJ databases">
        <title>The complete genome of Conexibacter woesei DSM 14684.</title>
        <authorList>
            <consortium name="US DOE Joint Genome Institute (JGI-PGF)"/>
            <person name="Lucas S."/>
            <person name="Copeland A."/>
            <person name="Lapidus A."/>
            <person name="Glavina del Rio T."/>
            <person name="Dalin E."/>
            <person name="Tice H."/>
            <person name="Bruce D."/>
            <person name="Goodwin L."/>
            <person name="Pitluck S."/>
            <person name="Kyrpides N."/>
            <person name="Mavromatis K."/>
            <person name="Ivanova N."/>
            <person name="Mikhailova N."/>
            <person name="Chertkov O."/>
            <person name="Brettin T."/>
            <person name="Detter J.C."/>
            <person name="Han C."/>
            <person name="Larimer F."/>
            <person name="Land M."/>
            <person name="Hauser L."/>
            <person name="Markowitz V."/>
            <person name="Cheng J.-F."/>
            <person name="Hugenholtz P."/>
            <person name="Woyke T."/>
            <person name="Wu D."/>
            <person name="Pukall R."/>
            <person name="Steenblock K."/>
            <person name="Schneider S."/>
            <person name="Klenk H.-P."/>
            <person name="Eisen J.A."/>
        </authorList>
    </citation>
    <scope>NUCLEOTIDE SEQUENCE [LARGE SCALE GENOMIC DNA]</scope>
    <source>
        <strain evidence="5">DSM 14684 / CIP 108061 / JCM 11494 / NBRC 100937 / ID131577</strain>
    </source>
</reference>
<dbReference type="GO" id="GO:0004364">
    <property type="term" value="F:glutathione transferase activity"/>
    <property type="evidence" value="ECO:0007669"/>
    <property type="project" value="TreeGrafter"/>
</dbReference>
<dbReference type="Proteomes" id="UP000008229">
    <property type="component" value="Chromosome"/>
</dbReference>
<protein>
    <recommendedName>
        <fullName evidence="1">2-hydroxychromene-2-carboxylate isomerase</fullName>
        <ecNumber evidence="1">5.99.1.4</ecNumber>
    </recommendedName>
</protein>
<evidence type="ECO:0000313" key="4">
    <source>
        <dbReference type="EMBL" id="ADB53064.1"/>
    </source>
</evidence>
<dbReference type="EMBL" id="CP001854">
    <property type="protein sequence ID" value="ADB53064.1"/>
    <property type="molecule type" value="Genomic_DNA"/>
</dbReference>
<keyword evidence="1" id="KW-0413">Isomerase</keyword>
<feature type="domain" description="DSBA-like thioredoxin" evidence="3">
    <location>
        <begin position="6"/>
        <end position="191"/>
    </location>
</feature>
<proteinExistence type="inferred from homology"/>
<dbReference type="STRING" id="469383.Cwoe_4651"/>
<evidence type="ECO:0000259" key="3">
    <source>
        <dbReference type="Pfam" id="PF01323"/>
    </source>
</evidence>
<dbReference type="InterPro" id="IPR014440">
    <property type="entry name" value="HCCAis_GSTk"/>
</dbReference>
<dbReference type="SUPFAM" id="SSF52833">
    <property type="entry name" value="Thioredoxin-like"/>
    <property type="match status" value="1"/>
</dbReference>
<dbReference type="GO" id="GO:0018845">
    <property type="term" value="F:2-hydroxychromene-2-carboxylate isomerase activity"/>
    <property type="evidence" value="ECO:0007669"/>
    <property type="project" value="UniProtKB-UniRule"/>
</dbReference>
<evidence type="ECO:0000313" key="5">
    <source>
        <dbReference type="Proteomes" id="UP000008229"/>
    </source>
</evidence>
<dbReference type="GO" id="GO:0004602">
    <property type="term" value="F:glutathione peroxidase activity"/>
    <property type="evidence" value="ECO:0007669"/>
    <property type="project" value="TreeGrafter"/>
</dbReference>
<dbReference type="PANTHER" id="PTHR42943">
    <property type="entry name" value="GLUTATHIONE S-TRANSFERASE KAPPA"/>
    <property type="match status" value="1"/>
</dbReference>
<dbReference type="eggNOG" id="COG3917">
    <property type="taxonomic scope" value="Bacteria"/>
</dbReference>
<dbReference type="PANTHER" id="PTHR42943:SF2">
    <property type="entry name" value="GLUTATHIONE S-TRANSFERASE KAPPA 1"/>
    <property type="match status" value="1"/>
</dbReference>
<feature type="active site" description="Nucleophile" evidence="2">
    <location>
        <position position="12"/>
    </location>
</feature>
<name>D3F9W9_CONWI</name>
<dbReference type="EC" id="5.99.1.4" evidence="1"/>
<evidence type="ECO:0000256" key="1">
    <source>
        <dbReference type="PIRNR" id="PIRNR006386"/>
    </source>
</evidence>
<dbReference type="Pfam" id="PF01323">
    <property type="entry name" value="DSBA"/>
    <property type="match status" value="1"/>
</dbReference>
<dbReference type="AlphaFoldDB" id="D3F9W9"/>
<dbReference type="Gene3D" id="3.40.30.10">
    <property type="entry name" value="Glutaredoxin"/>
    <property type="match status" value="1"/>
</dbReference>
<organism evidence="4 5">
    <name type="scientific">Conexibacter woesei (strain DSM 14684 / CCUG 47730 / CIP 108061 / JCM 11494 / NBRC 100937 / ID131577)</name>
    <dbReference type="NCBI Taxonomy" id="469383"/>
    <lineage>
        <taxon>Bacteria</taxon>
        <taxon>Bacillati</taxon>
        <taxon>Actinomycetota</taxon>
        <taxon>Thermoleophilia</taxon>
        <taxon>Solirubrobacterales</taxon>
        <taxon>Conexibacteraceae</taxon>
        <taxon>Conexibacter</taxon>
    </lineage>
</organism>
<dbReference type="GO" id="GO:0006749">
    <property type="term" value="P:glutathione metabolic process"/>
    <property type="evidence" value="ECO:0007669"/>
    <property type="project" value="TreeGrafter"/>
</dbReference>
<dbReference type="HOGENOM" id="CLU_069253_1_3_11"/>
<dbReference type="OrthoDB" id="5244108at2"/>
<dbReference type="InterPro" id="IPR001853">
    <property type="entry name" value="DSBA-like_thioredoxin_dom"/>
</dbReference>
<comment type="catalytic activity">
    <reaction evidence="1">
        <text>2-hydroxychromene-2-carboxylate = (3E)-4-(2-hydroxyphenyl)-2-oxobut-3-enoate</text>
        <dbReference type="Rhea" id="RHEA:27401"/>
        <dbReference type="ChEBI" id="CHEBI:59350"/>
        <dbReference type="ChEBI" id="CHEBI:59353"/>
        <dbReference type="EC" id="5.99.1.4"/>
    </reaction>
</comment>
<dbReference type="RefSeq" id="WP_012936115.1">
    <property type="nucleotide sequence ID" value="NC_013739.1"/>
</dbReference>
<evidence type="ECO:0000256" key="2">
    <source>
        <dbReference type="PIRSR" id="PIRSR006386-1"/>
    </source>
</evidence>
<accession>D3F9W9</accession>